<dbReference type="InterPro" id="IPR024607">
    <property type="entry name" value="Sulfatase_CS"/>
</dbReference>
<dbReference type="GO" id="GO:0033889">
    <property type="term" value="F:N-sulfoglucosamine-3-sulfatase activity"/>
    <property type="evidence" value="ECO:0007669"/>
    <property type="project" value="UniProtKB-EC"/>
</dbReference>
<feature type="domain" description="Sulfatase N-terminal" evidence="19">
    <location>
        <begin position="29"/>
        <end position="371"/>
    </location>
</feature>
<comment type="catalytic activity">
    <reaction evidence="13">
        <text>Hydrolysis of the 3-sulfate groups of the N-sulfo-D-glucosamine 3-O-sulfate units of heparin.</text>
        <dbReference type="EC" id="3.1.6.15"/>
    </reaction>
</comment>
<evidence type="ECO:0000256" key="14">
    <source>
        <dbReference type="ARBA" id="ARBA00066410"/>
    </source>
</evidence>
<evidence type="ECO:0000256" key="18">
    <source>
        <dbReference type="SAM" id="SignalP"/>
    </source>
</evidence>
<dbReference type="PROSITE" id="PS00149">
    <property type="entry name" value="SULFATASE_2"/>
    <property type="match status" value="1"/>
</dbReference>
<feature type="signal peptide" evidence="18">
    <location>
        <begin position="1"/>
        <end position="27"/>
    </location>
</feature>
<keyword evidence="5 18" id="KW-0732">Signal</keyword>
<dbReference type="InterPro" id="IPR000917">
    <property type="entry name" value="Sulfatase_N"/>
</dbReference>
<evidence type="ECO:0000256" key="1">
    <source>
        <dbReference type="ARBA" id="ARBA00001913"/>
    </source>
</evidence>
<dbReference type="Gene3D" id="3.30.1120.10">
    <property type="match status" value="1"/>
</dbReference>
<dbReference type="Proteomes" id="UP001497482">
    <property type="component" value="Chromosome 23"/>
</dbReference>
<dbReference type="EC" id="3.1.6.1" evidence="11"/>
<dbReference type="AlphaFoldDB" id="A0AAV2LF65"/>
<dbReference type="EMBL" id="OZ035845">
    <property type="protein sequence ID" value="CAL1599104.1"/>
    <property type="molecule type" value="Genomic_DNA"/>
</dbReference>
<protein>
    <recommendedName>
        <fullName evidence="15">Arylsulfatase G</fullName>
        <ecNumber evidence="11">3.1.6.1</ecNumber>
        <ecNumber evidence="14">3.1.6.15</ecNumber>
    </recommendedName>
    <alternativeName>
        <fullName evidence="16">N-sulfoglucosamine-3-sulfatase</fullName>
    </alternativeName>
</protein>
<keyword evidence="8" id="KW-1015">Disulfide bond</keyword>
<evidence type="ECO:0000256" key="7">
    <source>
        <dbReference type="ARBA" id="ARBA00022837"/>
    </source>
</evidence>
<dbReference type="PANTHER" id="PTHR42693:SF42">
    <property type="entry name" value="ARYLSULFATASE G"/>
    <property type="match status" value="1"/>
</dbReference>
<accession>A0AAV2LF65</accession>
<evidence type="ECO:0000259" key="19">
    <source>
        <dbReference type="Pfam" id="PF00884"/>
    </source>
</evidence>
<dbReference type="GO" id="GO:0004065">
    <property type="term" value="F:arylsulfatase activity"/>
    <property type="evidence" value="ECO:0007669"/>
    <property type="project" value="UniProtKB-EC"/>
</dbReference>
<dbReference type="EC" id="3.1.6.15" evidence="14"/>
<evidence type="ECO:0000313" key="21">
    <source>
        <dbReference type="Proteomes" id="UP001497482"/>
    </source>
</evidence>
<organism evidence="20 21">
    <name type="scientific">Knipowitschia caucasica</name>
    <name type="common">Caucasian dwarf goby</name>
    <name type="synonym">Pomatoschistus caucasicus</name>
    <dbReference type="NCBI Taxonomy" id="637954"/>
    <lineage>
        <taxon>Eukaryota</taxon>
        <taxon>Metazoa</taxon>
        <taxon>Chordata</taxon>
        <taxon>Craniata</taxon>
        <taxon>Vertebrata</taxon>
        <taxon>Euteleostomi</taxon>
        <taxon>Actinopterygii</taxon>
        <taxon>Neopterygii</taxon>
        <taxon>Teleostei</taxon>
        <taxon>Neoteleostei</taxon>
        <taxon>Acanthomorphata</taxon>
        <taxon>Gobiaria</taxon>
        <taxon>Gobiiformes</taxon>
        <taxon>Gobioidei</taxon>
        <taxon>Gobiidae</taxon>
        <taxon>Gobiinae</taxon>
        <taxon>Knipowitschia</taxon>
    </lineage>
</organism>
<comment type="subcellular location">
    <subcellularLocation>
        <location evidence="2">Lysosome</location>
    </subcellularLocation>
</comment>
<dbReference type="FunFam" id="3.40.720.10:FF:000031">
    <property type="entry name" value="arylsulfatase G isoform X1"/>
    <property type="match status" value="1"/>
</dbReference>
<evidence type="ECO:0000256" key="15">
    <source>
        <dbReference type="ARBA" id="ARBA00074875"/>
    </source>
</evidence>
<dbReference type="GO" id="GO:0005764">
    <property type="term" value="C:lysosome"/>
    <property type="evidence" value="ECO:0007669"/>
    <property type="project" value="UniProtKB-SubCell"/>
</dbReference>
<comment type="similarity">
    <text evidence="3">Belongs to the sulfatase family.</text>
</comment>
<comment type="cofactor">
    <cofactor evidence="1">
        <name>Ca(2+)</name>
        <dbReference type="ChEBI" id="CHEBI:29108"/>
    </cofactor>
</comment>
<feature type="chain" id="PRO_5043662791" description="Arylsulfatase G" evidence="18">
    <location>
        <begin position="28"/>
        <end position="575"/>
    </location>
</feature>
<evidence type="ECO:0000256" key="17">
    <source>
        <dbReference type="SAM" id="MobiDB-lite"/>
    </source>
</evidence>
<name>A0AAV2LF65_KNICA</name>
<dbReference type="Pfam" id="PF00884">
    <property type="entry name" value="Sulfatase"/>
    <property type="match status" value="1"/>
</dbReference>
<keyword evidence="6" id="KW-0378">Hydrolase</keyword>
<evidence type="ECO:0000256" key="8">
    <source>
        <dbReference type="ARBA" id="ARBA00023157"/>
    </source>
</evidence>
<sequence>MADVIGTLLLPSVFLCVLLMHLQDTAKKPNFIIILADDIGWGDLDANLNPEVRKNNTPNLNWMAQQGLRFTDFHSPASTCSPSRAALLTGRYGLRNGVTHNFAVNSVAGLPLSEVTFPQLLQAAGYHTAMIGKWHLGHNRPYSPTNRGFSYYLGVPYSNDMGCTDSPGYDLPHCPPCDTHRGQYRLSEGRGCFHKVGLPLIENSSIVQQPLDLWTLTQTYQSAALDNIHHARRSGQPFLLYMALAHMHVPLAPRHSRPLTPDRVYAAALQEMDGLVGALTSAAEGSDTLIWFTGDNGPWEQKCQFAGSVGPFKGTWQLTKGGGSAKRTTWEGGHRVPTVAYWPGKISPNTTSSALMSGMDIFSTVLALAGVTPPSDRRYDGTDATDVLLKGAETGREFLFHPNSGAAGQYGDLQTARSGKYKAFYMTGAAEACGGETGSAELHDPPLVFDLGADEEERSPLDPESAEYQDVVHRMSCGREQLLWDIATDTSVSTADYSTDPSAAPCWPQRGLSRASAGPQQGLCRASAGPQQGLCRASAGPPQGLNGASAGPQQGRSGASAGPQRGLSRLNITSE</sequence>
<dbReference type="Gene3D" id="3.40.720.10">
    <property type="entry name" value="Alkaline Phosphatase, subunit A"/>
    <property type="match status" value="1"/>
</dbReference>
<evidence type="ECO:0000313" key="20">
    <source>
        <dbReference type="EMBL" id="CAL1599104.1"/>
    </source>
</evidence>
<dbReference type="FunFam" id="3.30.1120.10:FF:000006">
    <property type="entry name" value="Arylsulfatase G"/>
    <property type="match status" value="1"/>
</dbReference>
<keyword evidence="10" id="KW-0458">Lysosome</keyword>
<keyword evidence="9" id="KW-0325">Glycoprotein</keyword>
<evidence type="ECO:0000256" key="9">
    <source>
        <dbReference type="ARBA" id="ARBA00023180"/>
    </source>
</evidence>
<proteinExistence type="inferred from homology"/>
<dbReference type="GO" id="GO:0046872">
    <property type="term" value="F:metal ion binding"/>
    <property type="evidence" value="ECO:0007669"/>
    <property type="project" value="UniProtKB-KW"/>
</dbReference>
<evidence type="ECO:0000256" key="11">
    <source>
        <dbReference type="ARBA" id="ARBA00035026"/>
    </source>
</evidence>
<keyword evidence="4" id="KW-0479">Metal-binding</keyword>
<dbReference type="InterPro" id="IPR017850">
    <property type="entry name" value="Alkaline_phosphatase_core_sf"/>
</dbReference>
<reference evidence="20 21" key="1">
    <citation type="submission" date="2024-04" db="EMBL/GenBank/DDBJ databases">
        <authorList>
            <person name="Waldvogel A.-M."/>
            <person name="Schoenle A."/>
        </authorList>
    </citation>
    <scope>NUCLEOTIDE SEQUENCE [LARGE SCALE GENOMIC DNA]</scope>
</reference>
<evidence type="ECO:0000256" key="12">
    <source>
        <dbReference type="ARBA" id="ARBA00048030"/>
    </source>
</evidence>
<evidence type="ECO:0000256" key="3">
    <source>
        <dbReference type="ARBA" id="ARBA00008779"/>
    </source>
</evidence>
<evidence type="ECO:0000256" key="16">
    <source>
        <dbReference type="ARBA" id="ARBA00079086"/>
    </source>
</evidence>
<dbReference type="PANTHER" id="PTHR42693">
    <property type="entry name" value="ARYLSULFATASE FAMILY MEMBER"/>
    <property type="match status" value="1"/>
</dbReference>
<dbReference type="Pfam" id="PF14707">
    <property type="entry name" value="Sulfatase_C"/>
    <property type="match status" value="1"/>
</dbReference>
<evidence type="ECO:0000256" key="6">
    <source>
        <dbReference type="ARBA" id="ARBA00022801"/>
    </source>
</evidence>
<evidence type="ECO:0000256" key="4">
    <source>
        <dbReference type="ARBA" id="ARBA00022723"/>
    </source>
</evidence>
<evidence type="ECO:0000256" key="2">
    <source>
        <dbReference type="ARBA" id="ARBA00004371"/>
    </source>
</evidence>
<evidence type="ECO:0000256" key="5">
    <source>
        <dbReference type="ARBA" id="ARBA00022729"/>
    </source>
</evidence>
<feature type="region of interest" description="Disordered" evidence="17">
    <location>
        <begin position="493"/>
        <end position="575"/>
    </location>
</feature>
<dbReference type="InterPro" id="IPR050738">
    <property type="entry name" value="Sulfatase"/>
</dbReference>
<dbReference type="PROSITE" id="PS00523">
    <property type="entry name" value="SULFATASE_1"/>
    <property type="match status" value="1"/>
</dbReference>
<keyword evidence="21" id="KW-1185">Reference proteome</keyword>
<gene>
    <name evidence="20" type="ORF">KC01_LOCUS27428</name>
</gene>
<evidence type="ECO:0000256" key="13">
    <source>
        <dbReference type="ARBA" id="ARBA00052523"/>
    </source>
</evidence>
<comment type="catalytic activity">
    <reaction evidence="12">
        <text>an aryl sulfate + H2O = a phenol + sulfate + H(+)</text>
        <dbReference type="Rhea" id="RHEA:17261"/>
        <dbReference type="ChEBI" id="CHEBI:15377"/>
        <dbReference type="ChEBI" id="CHEBI:15378"/>
        <dbReference type="ChEBI" id="CHEBI:16189"/>
        <dbReference type="ChEBI" id="CHEBI:33853"/>
        <dbReference type="ChEBI" id="CHEBI:140317"/>
        <dbReference type="EC" id="3.1.6.1"/>
    </reaction>
</comment>
<evidence type="ECO:0000256" key="10">
    <source>
        <dbReference type="ARBA" id="ARBA00023228"/>
    </source>
</evidence>
<dbReference type="SUPFAM" id="SSF53649">
    <property type="entry name" value="Alkaline phosphatase-like"/>
    <property type="match status" value="1"/>
</dbReference>
<keyword evidence="7" id="KW-0106">Calcium</keyword>